<sequence length="209" mass="22564">MAGLFGTPLDPEIQVDAKRQKVSDVPMLLSLIVASFCLLTALAFANGVWFLGIVLLVLVLPFSVAHLLVVGETVGVWAAVACAILLVSPVAAVTVAHFQQEGEIEKQYAAHCEVYRKGQLPPENYDAFAGWAARDRSDEEIRTWTVDNCSEESSDSSVSPAGDDKSDWSDCDKRVAVVAGYGGYSDEEERDLIEAIRADCDPTPGSANW</sequence>
<name>A0ABZ2FIX1_9MICO</name>
<keyword evidence="2" id="KW-0812">Transmembrane</keyword>
<dbReference type="EMBL" id="CP104874">
    <property type="protein sequence ID" value="WWF06077.1"/>
    <property type="molecule type" value="Genomic_DNA"/>
</dbReference>
<evidence type="ECO:0000313" key="4">
    <source>
        <dbReference type="Proteomes" id="UP001381003"/>
    </source>
</evidence>
<protein>
    <submittedName>
        <fullName evidence="3">Uncharacterized protein</fullName>
    </submittedName>
</protein>
<dbReference type="Proteomes" id="UP001381003">
    <property type="component" value="Chromosome"/>
</dbReference>
<proteinExistence type="predicted"/>
<evidence type="ECO:0000256" key="2">
    <source>
        <dbReference type="SAM" id="Phobius"/>
    </source>
</evidence>
<accession>A0ABZ2FIX1</accession>
<keyword evidence="2" id="KW-1133">Transmembrane helix</keyword>
<reference evidence="3 4" key="1">
    <citation type="submission" date="2022-09" db="EMBL/GenBank/DDBJ databases">
        <title>Complete genome sequence of Janibacter terrae strain COS04-44, PCL-degrading bacteria isolated from oil spilled coast.</title>
        <authorList>
            <person name="Park H."/>
            <person name="Kim J.Y."/>
            <person name="An S.H."/>
            <person name="Lee C.M."/>
            <person name="Weon H.-Y."/>
        </authorList>
    </citation>
    <scope>NUCLEOTIDE SEQUENCE [LARGE SCALE GENOMIC DNA]</scope>
    <source>
        <strain evidence="3 4">COS04-44</strain>
    </source>
</reference>
<keyword evidence="4" id="KW-1185">Reference proteome</keyword>
<feature type="transmembrane region" description="Helical" evidence="2">
    <location>
        <begin position="49"/>
        <end position="70"/>
    </location>
</feature>
<evidence type="ECO:0000313" key="3">
    <source>
        <dbReference type="EMBL" id="WWF06077.1"/>
    </source>
</evidence>
<dbReference type="RefSeq" id="WP_338538779.1">
    <property type="nucleotide sequence ID" value="NZ_CP104874.1"/>
</dbReference>
<feature type="transmembrane region" description="Helical" evidence="2">
    <location>
        <begin position="76"/>
        <end position="98"/>
    </location>
</feature>
<organism evidence="3 4">
    <name type="scientific">Janibacter terrae</name>
    <dbReference type="NCBI Taxonomy" id="103817"/>
    <lineage>
        <taxon>Bacteria</taxon>
        <taxon>Bacillati</taxon>
        <taxon>Actinomycetota</taxon>
        <taxon>Actinomycetes</taxon>
        <taxon>Micrococcales</taxon>
        <taxon>Intrasporangiaceae</taxon>
        <taxon>Janibacter</taxon>
    </lineage>
</organism>
<gene>
    <name evidence="3" type="ORF">N5P18_04180</name>
</gene>
<feature type="region of interest" description="Disordered" evidence="1">
    <location>
        <begin position="148"/>
        <end position="169"/>
    </location>
</feature>
<feature type="transmembrane region" description="Helical" evidence="2">
    <location>
        <begin position="25"/>
        <end position="44"/>
    </location>
</feature>
<keyword evidence="2" id="KW-0472">Membrane</keyword>
<evidence type="ECO:0000256" key="1">
    <source>
        <dbReference type="SAM" id="MobiDB-lite"/>
    </source>
</evidence>